<dbReference type="AlphaFoldDB" id="A0A9P6ZIZ7"/>
<feature type="region of interest" description="Disordered" evidence="1">
    <location>
        <begin position="782"/>
        <end position="802"/>
    </location>
</feature>
<protein>
    <recommendedName>
        <fullName evidence="4">Telomere-associated protein Rif1 N-terminal domain-containing protein</fullName>
    </recommendedName>
</protein>
<feature type="region of interest" description="Disordered" evidence="1">
    <location>
        <begin position="854"/>
        <end position="915"/>
    </location>
</feature>
<accession>A0A9P6ZIZ7</accession>
<feature type="compositionally biased region" description="Low complexity" evidence="1">
    <location>
        <begin position="905"/>
        <end position="915"/>
    </location>
</feature>
<dbReference type="Proteomes" id="UP000714275">
    <property type="component" value="Unassembled WGS sequence"/>
</dbReference>
<dbReference type="EMBL" id="JABBWD010000080">
    <property type="protein sequence ID" value="KAG1768266.1"/>
    <property type="molecule type" value="Genomic_DNA"/>
</dbReference>
<name>A0A9P6ZIZ7_9AGAM</name>
<reference evidence="2" key="1">
    <citation type="journal article" date="2020" name="New Phytol.">
        <title>Comparative genomics reveals dynamic genome evolution in host specialist ectomycorrhizal fungi.</title>
        <authorList>
            <person name="Lofgren L.A."/>
            <person name="Nguyen N.H."/>
            <person name="Vilgalys R."/>
            <person name="Ruytinx J."/>
            <person name="Liao H.L."/>
            <person name="Branco S."/>
            <person name="Kuo A."/>
            <person name="LaButti K."/>
            <person name="Lipzen A."/>
            <person name="Andreopoulos W."/>
            <person name="Pangilinan J."/>
            <person name="Riley R."/>
            <person name="Hundley H."/>
            <person name="Na H."/>
            <person name="Barry K."/>
            <person name="Grigoriev I.V."/>
            <person name="Stajich J.E."/>
            <person name="Kennedy P.G."/>
        </authorList>
    </citation>
    <scope>NUCLEOTIDE SEQUENCE</scope>
    <source>
        <strain evidence="2">DOB743</strain>
    </source>
</reference>
<feature type="compositionally biased region" description="Low complexity" evidence="1">
    <location>
        <begin position="610"/>
        <end position="622"/>
    </location>
</feature>
<feature type="region of interest" description="Disordered" evidence="1">
    <location>
        <begin position="587"/>
        <end position="648"/>
    </location>
</feature>
<evidence type="ECO:0000256" key="1">
    <source>
        <dbReference type="SAM" id="MobiDB-lite"/>
    </source>
</evidence>
<comment type="caution">
    <text evidence="2">The sequence shown here is derived from an EMBL/GenBank/DDBJ whole genome shotgun (WGS) entry which is preliminary data.</text>
</comment>
<proteinExistence type="predicted"/>
<evidence type="ECO:0000313" key="3">
    <source>
        <dbReference type="Proteomes" id="UP000714275"/>
    </source>
</evidence>
<evidence type="ECO:0000313" key="2">
    <source>
        <dbReference type="EMBL" id="KAG1768266.1"/>
    </source>
</evidence>
<feature type="compositionally biased region" description="Polar residues" evidence="1">
    <location>
        <begin position="784"/>
        <end position="793"/>
    </location>
</feature>
<organism evidence="2 3">
    <name type="scientific">Suillus placidus</name>
    <dbReference type="NCBI Taxonomy" id="48579"/>
    <lineage>
        <taxon>Eukaryota</taxon>
        <taxon>Fungi</taxon>
        <taxon>Dikarya</taxon>
        <taxon>Basidiomycota</taxon>
        <taxon>Agaricomycotina</taxon>
        <taxon>Agaricomycetes</taxon>
        <taxon>Agaricomycetidae</taxon>
        <taxon>Boletales</taxon>
        <taxon>Suillineae</taxon>
        <taxon>Suillaceae</taxon>
        <taxon>Suillus</taxon>
    </lineage>
</organism>
<evidence type="ECO:0008006" key="4">
    <source>
        <dbReference type="Google" id="ProtNLM"/>
    </source>
</evidence>
<dbReference type="OrthoDB" id="2591260at2759"/>
<gene>
    <name evidence="2" type="ORF">EV702DRAFT_1203354</name>
</gene>
<sequence length="934" mass="103616">MGASVSTVAALLGDDSEDEDRLRKTLTLVKAMIKKGGQTCGDGMEIARILVSFENTGENWTMNKLLLHSFFSSNSGLLTAEYKTLASAMRPILEECPQMSDVRSLTRDELSCSWVFDDLIHIWRSGLGCLELPEDSGTPGDVLSIWEGLLKANVAVWQDDNDDHGTIDFASKAAAILVDILRDPKLDLSAKFGLPPSQQASSPIGEWTVMRTTFPNNVLHSAGARLLEFLIEDEADLVWETDSPDDARKQWAYLCAELLVVFEVDDLREFWAKGSCAMALMSYVQSLVWGRFVEKWSKDAEGSWEGAALLLGVPFGKSNAWDMAHDEFETWDNLLPAACKIVSENPCPAYASSTRVANLLLIHLDMADARQLPSFIFDFVNDTLQSTYPPEPRNKVTSIWMIRSLIRVVDACHAELRLNLLETLQEGISLLISDQFHTSLLGMQELPRSVYVLDTLSALIESVFYGRGDKPSIAYESFEEFWQLTFASHKEPEGGWPKRIQACVKWSSKPCATEEVAVEVSKSLSNNSRALNSPFVSDQNDLPSSGHLTDASPFVGRLGPALFSPFETLESDSPLFPSIFFPTTLTQRQNRAATPPRPQKSSATPESFHSVLLRSPASALPLPSVPPSTPRRLPAKLEKMPCSASPGKRRMLEDKENMSPVRSVMQRIANSSTSKEIATLSVLGQRQLLDDSLNDITKKGRRACGTFIRSSIGFPSVDGDSDMKGELVVVSLLSPSRSSVSNLCSTPVVNARKKRKRVLMDAVVLPPLVEVRLRWQMQRRASIEQPSVVTTPSKGIRRTRSLPLLSDAEIDESDDSRRKRMRLWDDLDSTTVEEQLSSSPLRALEDIQMAGSDDSVMLTGPTREPPEGSDDDLHALEVPPQHLVSPAPRRMVHDLSSDPPFESIQRTTRSSQTSQSYKFFGDSQLTLYSLDYKH</sequence>
<keyword evidence="3" id="KW-1185">Reference proteome</keyword>